<evidence type="ECO:0000256" key="1">
    <source>
        <dbReference type="SAM" id="Coils"/>
    </source>
</evidence>
<keyword evidence="4" id="KW-1185">Reference proteome</keyword>
<gene>
    <name evidence="3" type="ORF">BC351_10270</name>
</gene>
<feature type="coiled-coil region" evidence="1">
    <location>
        <begin position="704"/>
        <end position="756"/>
    </location>
</feature>
<feature type="coiled-coil region" evidence="1">
    <location>
        <begin position="1115"/>
        <end position="1205"/>
    </location>
</feature>
<comment type="caution">
    <text evidence="3">The sequence shown here is derived from an EMBL/GenBank/DDBJ whole genome shotgun (WGS) entry which is preliminary data.</text>
</comment>
<proteinExistence type="predicted"/>
<feature type="region of interest" description="Disordered" evidence="2">
    <location>
        <begin position="1330"/>
        <end position="1358"/>
    </location>
</feature>
<dbReference type="Proteomes" id="UP000190626">
    <property type="component" value="Unassembled WGS sequence"/>
</dbReference>
<evidence type="ECO:0000313" key="3">
    <source>
        <dbReference type="EMBL" id="OPH47569.1"/>
    </source>
</evidence>
<evidence type="ECO:0000313" key="4">
    <source>
        <dbReference type="Proteomes" id="UP000190626"/>
    </source>
</evidence>
<dbReference type="EMBL" id="MBTG01000056">
    <property type="protein sequence ID" value="OPH47569.1"/>
    <property type="molecule type" value="Genomic_DNA"/>
</dbReference>
<reference evidence="4" key="1">
    <citation type="submission" date="2016-07" db="EMBL/GenBank/DDBJ databases">
        <authorList>
            <person name="Florea S."/>
            <person name="Webb J.S."/>
            <person name="Jaromczyk J."/>
            <person name="Schardl C.L."/>
        </authorList>
    </citation>
    <scope>NUCLEOTIDE SEQUENCE [LARGE SCALE GENOMIC DNA]</scope>
    <source>
        <strain evidence="4">CY1</strain>
    </source>
</reference>
<evidence type="ECO:0000256" key="2">
    <source>
        <dbReference type="SAM" id="MobiDB-lite"/>
    </source>
</evidence>
<dbReference type="STRING" id="1469647.BC351_10270"/>
<protein>
    <recommendedName>
        <fullName evidence="5">Phage tail tape measure protein</fullName>
    </recommendedName>
</protein>
<keyword evidence="1" id="KW-0175">Coiled coil</keyword>
<organism evidence="3 4">
    <name type="scientific">Paenibacillus ferrarius</name>
    <dbReference type="NCBI Taxonomy" id="1469647"/>
    <lineage>
        <taxon>Bacteria</taxon>
        <taxon>Bacillati</taxon>
        <taxon>Bacillota</taxon>
        <taxon>Bacilli</taxon>
        <taxon>Bacillales</taxon>
        <taxon>Paenibacillaceae</taxon>
        <taxon>Paenibacillus</taxon>
    </lineage>
</organism>
<accession>A0A1V4H988</accession>
<evidence type="ECO:0008006" key="5">
    <source>
        <dbReference type="Google" id="ProtNLM"/>
    </source>
</evidence>
<feature type="compositionally biased region" description="Low complexity" evidence="2">
    <location>
        <begin position="1332"/>
        <end position="1353"/>
    </location>
</feature>
<name>A0A1V4H988_9BACL</name>
<sequence length="1529" mass="171350">MAGENLNILLQAILNKPASLTELNKAIKELENDPRLQKIKIKMDMNTKILDMLTTYNRTINQITQSIQAQNYVVNNHTNTLSRQTQALKDATEAQKQFVAEKQKKVGVSDAAKTVGAVTPDKSNFIESSKSVKEIVDYVVAISSVGDAFKKLKVAGDWFLNFVGVSATRISQLSAKIVSFMTSLGYSAAAANVFAASLITLATTLLPLAIITGVTFAISKFVEVIQKKKAEEKALADQQSVIANSWYTQQDNIKLLVAEYNNLNSIKNRTQTQDERYLEISNQLASLLPNLAASVDQKGQAHLKNAKAIEQELAYAGKLSALESGKKIANSENNVKEIIDSRKKVQNEIDGIDSKLTLGFTIVGTTAIKIPESELITLQMRKLGLEQQLTGMTGKLKDEITSTTALMSGMKPNTAGIESYKNIIDNLDLDKIEPKDASKKIFDIGNALKNLQTIQSVKKTPESEKAYSIALGVLRSNLKLTDQELQDFIKTMNSSSPSSDKASNDTVKFADRLSKLKSYAEDSNGSFSSLASAYQKLQQGEQLSTQETLKLSNEHPLLLDYLAKHNGLIEDKGEILQWVAGEERKTALAEAISLNTSATNTYNALETKRKLYKNFYEGINPVNPLIQDANFIKKYGKKEIPEENNPAKFSPITSAELKEQAEAKEKMQQTKILMDFLSKPIEFPASAPKSEVSSGSSSFEEYKIDAYKNSLQELDLQLKESESIMSRYTETSEKYRDELSKQVEIAKEKLKLTSEEGLTVRAKITELESQLSKTSDKEKKNQITQQLDETKSKLAELSNSWWDYEVNIEQSEKKLKESLFNFSKDWINNEKSSMELLGQSEVEVAQMVFDAWKRMSDKRDQYTIEEQDEINNNLAQAKDALKKSHLGNSENWMSEESERMRLTGHTEIEVAQMVLDARKRMLDENWTKERGITELSKAERLKAEKDVASASWDLISVKINKATHEVSNYDDALSASKSKMSMLTVGSADYTMELSKQVSLMSDKLKAEENLEKVIRSSMSAVNLSNENWQNLNDQLRKSILNQINIAQQLSDQMKTVADDVVSIYKDMYEKQKEAAAKATEKELEALETTHKAKIKMLDDEMNKYDELINAKIKALDDQASKDDYNKQLAKLQKERDEITNKISISSLNDSPEAKAKRADLQNQLNAKNEEIDKFTTDRSITLQKDNLQQQLDEKKKQSDAQKTIEDDAYEKTKIGIENQKTLMDQYYDDLINNEREFAKIREEIAKGNFDRVKKDFASFQTFLTSNSGIIGTSISENISDKISQASGTIEQLSVTMREKFSDIANSMQTGIIKTIDDLIEKLTKASSMQYSSSTGSTSPTNGNSNSGSNGNGFYFPTDDREKHIKEMMKQNSGAWSDADTDKRKELEQSNRNWAAELGDNVKYDNGTWFKNGLPLYHEGGEVGVEGTTQKSWVEKVLKLNPNELLSILKKGEVVLNDPMQFIGDIASRVMGTLKPTIPTFQMSSSNRESGDSTYHFDFHIDKLVGDEKGGQDFAKGFMKSLNLRGVNT</sequence>